<dbReference type="PROSITE" id="PS50011">
    <property type="entry name" value="PROTEIN_KINASE_DOM"/>
    <property type="match status" value="1"/>
</dbReference>
<dbReference type="PROSITE" id="PS50001">
    <property type="entry name" value="SH2"/>
    <property type="match status" value="1"/>
</dbReference>
<dbReference type="SMART" id="SM00252">
    <property type="entry name" value="SH2"/>
    <property type="match status" value="1"/>
</dbReference>
<dbReference type="GO" id="GO:0004715">
    <property type="term" value="F:non-membrane spanning protein tyrosine kinase activity"/>
    <property type="evidence" value="ECO:0007669"/>
    <property type="project" value="UniProtKB-EC"/>
</dbReference>
<dbReference type="Gene3D" id="1.10.510.10">
    <property type="entry name" value="Transferase(Phosphotransferase) domain 1"/>
    <property type="match status" value="1"/>
</dbReference>
<dbReference type="InterPro" id="IPR050198">
    <property type="entry name" value="Non-receptor_tyrosine_kinases"/>
</dbReference>
<keyword evidence="2 8" id="KW-0547">Nucleotide-binding</keyword>
<feature type="domain" description="SH2" evidence="10">
    <location>
        <begin position="104"/>
        <end position="247"/>
    </location>
</feature>
<evidence type="ECO:0000259" key="10">
    <source>
        <dbReference type="PROSITE" id="PS50001"/>
    </source>
</evidence>
<dbReference type="Gene3D" id="3.30.505.10">
    <property type="entry name" value="SH2 domain"/>
    <property type="match status" value="1"/>
</dbReference>
<dbReference type="EMBL" id="CADEPM010000013">
    <property type="protein sequence ID" value="CAB3411281.1"/>
    <property type="molecule type" value="Genomic_DNA"/>
</dbReference>
<dbReference type="InterPro" id="IPR011009">
    <property type="entry name" value="Kinase-like_dom_sf"/>
</dbReference>
<evidence type="ECO:0000256" key="9">
    <source>
        <dbReference type="RuleBase" id="RU362096"/>
    </source>
</evidence>
<dbReference type="FunFam" id="3.30.200.20:FF:000703">
    <property type="entry name" value="Tyrosine-protein kinase"/>
    <property type="match status" value="1"/>
</dbReference>
<gene>
    <name evidence="12" type="ORF">CBOVIS_LOCUS12689</name>
</gene>
<dbReference type="PANTHER" id="PTHR24418">
    <property type="entry name" value="TYROSINE-PROTEIN KINASE"/>
    <property type="match status" value="1"/>
</dbReference>
<evidence type="ECO:0000259" key="11">
    <source>
        <dbReference type="PROSITE" id="PS50011"/>
    </source>
</evidence>
<dbReference type="PRINTS" id="PR00109">
    <property type="entry name" value="TYRKINASE"/>
</dbReference>
<dbReference type="SUPFAM" id="SSF56112">
    <property type="entry name" value="Protein kinase-like (PK-like)"/>
    <property type="match status" value="1"/>
</dbReference>
<protein>
    <recommendedName>
        <fullName evidence="9">Tyrosine-protein kinase</fullName>
        <ecNumber evidence="9">2.7.10.2</ecNumber>
    </recommendedName>
</protein>
<comment type="similarity">
    <text evidence="9">Belongs to the protein kinase superfamily. Tyr protein kinase family.</text>
</comment>
<evidence type="ECO:0000256" key="1">
    <source>
        <dbReference type="ARBA" id="ARBA00022679"/>
    </source>
</evidence>
<dbReference type="EC" id="2.7.10.2" evidence="9"/>
<dbReference type="PROSITE" id="PS00109">
    <property type="entry name" value="PROTEIN_KINASE_TYR"/>
    <property type="match status" value="1"/>
</dbReference>
<accession>A0A8S1FEP7</accession>
<proteinExistence type="inferred from homology"/>
<evidence type="ECO:0000256" key="5">
    <source>
        <dbReference type="ARBA" id="ARBA00023137"/>
    </source>
</evidence>
<comment type="catalytic activity">
    <reaction evidence="6 9">
        <text>L-tyrosyl-[protein] + ATP = O-phospho-L-tyrosyl-[protein] + ADP + H(+)</text>
        <dbReference type="Rhea" id="RHEA:10596"/>
        <dbReference type="Rhea" id="RHEA-COMP:10136"/>
        <dbReference type="Rhea" id="RHEA-COMP:20101"/>
        <dbReference type="ChEBI" id="CHEBI:15378"/>
        <dbReference type="ChEBI" id="CHEBI:30616"/>
        <dbReference type="ChEBI" id="CHEBI:46858"/>
        <dbReference type="ChEBI" id="CHEBI:61978"/>
        <dbReference type="ChEBI" id="CHEBI:456216"/>
        <dbReference type="EC" id="2.7.10.2"/>
    </reaction>
</comment>
<dbReference type="InterPro" id="IPR000980">
    <property type="entry name" value="SH2"/>
</dbReference>
<keyword evidence="4 8" id="KW-0067">ATP-binding</keyword>
<keyword evidence="1 9" id="KW-0808">Transferase</keyword>
<feature type="binding site" evidence="8">
    <location>
        <position position="295"/>
    </location>
    <ligand>
        <name>ATP</name>
        <dbReference type="ChEBI" id="CHEBI:30616"/>
    </ligand>
</feature>
<dbReference type="SMART" id="SM00219">
    <property type="entry name" value="TyrKc"/>
    <property type="match status" value="1"/>
</dbReference>
<evidence type="ECO:0000313" key="12">
    <source>
        <dbReference type="EMBL" id="CAB3411281.1"/>
    </source>
</evidence>
<keyword evidence="13" id="KW-1185">Reference proteome</keyword>
<dbReference type="InterPro" id="IPR017441">
    <property type="entry name" value="Protein_kinase_ATP_BS"/>
</dbReference>
<keyword evidence="5 9" id="KW-0829">Tyrosine-protein kinase</keyword>
<evidence type="ECO:0000256" key="2">
    <source>
        <dbReference type="ARBA" id="ARBA00022741"/>
    </source>
</evidence>
<dbReference type="InterPro" id="IPR020635">
    <property type="entry name" value="Tyr_kinase_cat_dom"/>
</dbReference>
<dbReference type="CDD" id="cd00192">
    <property type="entry name" value="PTKc"/>
    <property type="match status" value="1"/>
</dbReference>
<keyword evidence="3 9" id="KW-0418">Kinase</keyword>
<keyword evidence="7" id="KW-0727">SH2 domain</keyword>
<dbReference type="InterPro" id="IPR001245">
    <property type="entry name" value="Ser-Thr/Tyr_kinase_cat_dom"/>
</dbReference>
<dbReference type="FunFam" id="1.10.510.10:FF:000862">
    <property type="entry name" value="Tyrosine-protein kinase"/>
    <property type="match status" value="1"/>
</dbReference>
<evidence type="ECO:0000256" key="6">
    <source>
        <dbReference type="ARBA" id="ARBA00051245"/>
    </source>
</evidence>
<name>A0A8S1FEP7_9PELO</name>
<dbReference type="AlphaFoldDB" id="A0A8S1FEP7"/>
<feature type="domain" description="Protein kinase" evidence="11">
    <location>
        <begin position="260"/>
        <end position="523"/>
    </location>
</feature>
<evidence type="ECO:0000313" key="13">
    <source>
        <dbReference type="Proteomes" id="UP000494206"/>
    </source>
</evidence>
<evidence type="ECO:0000256" key="8">
    <source>
        <dbReference type="PROSITE-ProRule" id="PRU10141"/>
    </source>
</evidence>
<dbReference type="PROSITE" id="PS00107">
    <property type="entry name" value="PROTEIN_KINASE_ATP"/>
    <property type="match status" value="1"/>
</dbReference>
<reference evidence="12 13" key="1">
    <citation type="submission" date="2020-04" db="EMBL/GenBank/DDBJ databases">
        <authorList>
            <person name="Laetsch R D."/>
            <person name="Stevens L."/>
            <person name="Kumar S."/>
            <person name="Blaxter L. M."/>
        </authorList>
    </citation>
    <scope>NUCLEOTIDE SEQUENCE [LARGE SCALE GENOMIC DNA]</scope>
</reference>
<dbReference type="InterPro" id="IPR036860">
    <property type="entry name" value="SH2_dom_sf"/>
</dbReference>
<dbReference type="InterPro" id="IPR008266">
    <property type="entry name" value="Tyr_kinase_AS"/>
</dbReference>
<evidence type="ECO:0000256" key="3">
    <source>
        <dbReference type="ARBA" id="ARBA00022777"/>
    </source>
</evidence>
<dbReference type="GO" id="GO:0005524">
    <property type="term" value="F:ATP binding"/>
    <property type="evidence" value="ECO:0007669"/>
    <property type="project" value="UniProtKB-UniRule"/>
</dbReference>
<dbReference type="Proteomes" id="UP000494206">
    <property type="component" value="Unassembled WGS sequence"/>
</dbReference>
<evidence type="ECO:0000256" key="7">
    <source>
        <dbReference type="PROSITE-ProRule" id="PRU00191"/>
    </source>
</evidence>
<comment type="caution">
    <text evidence="12">The sequence shown here is derived from an EMBL/GenBank/DDBJ whole genome shotgun (WGS) entry which is preliminary data.</text>
</comment>
<dbReference type="Pfam" id="PF07714">
    <property type="entry name" value="PK_Tyr_Ser-Thr"/>
    <property type="match status" value="1"/>
</dbReference>
<dbReference type="SUPFAM" id="SSF55550">
    <property type="entry name" value="SH2 domain"/>
    <property type="match status" value="1"/>
</dbReference>
<dbReference type="Gene3D" id="3.30.200.20">
    <property type="entry name" value="Phosphorylase Kinase, domain 1"/>
    <property type="match status" value="1"/>
</dbReference>
<dbReference type="OrthoDB" id="122279at2759"/>
<sequence length="525" mass="59733">MKSESELKEIEARKLMMTQTECENENELVKKTSKNFISPRDLQKSRIRVGSSPNVAGGGGSLDRLNDIRENSMASTYGPNWSVTSMPTIQDFKAMEEIMSPLEYYHGYICREDLIGILKKYGDYCVRISVHAASAEKKTVREKANKSMVTKLDILLANRDFVIAVNCNKKKEAEKETANKEKSDDKDDKKSKRIAISHIKNMVLRRTDGKLSIEPGKLFRTLNELVAHYKVNTGTYKGHEFQLLQPIGLTSWEFRHKEIELSEKKLGEGAFGEVRVGTIRVKEGGLLKSVNVAVKMLKNAESVTRDQVQELLHEGRVMRYLDHKNVLRSYGVAVLHEPLYLMSELCGCGALREYLRENAKTLTLNDRLQFCLGSARGVEYLHSQRLIHRDLAVRNVLLTDDKTPKVSDFGLAKVTDRYEMKETCKIPVRYLAPETLDTFVFTPKSDVFSFGMVMWEIFENGVQPHDGKNAQTIKDLTKRQQFLKLNEMAPEPLRKLVSDKIFVSDPENRCNMSAVVQALEKIVGK</sequence>
<dbReference type="InterPro" id="IPR000719">
    <property type="entry name" value="Prot_kinase_dom"/>
</dbReference>
<evidence type="ECO:0000256" key="4">
    <source>
        <dbReference type="ARBA" id="ARBA00022840"/>
    </source>
</evidence>
<organism evidence="12 13">
    <name type="scientific">Caenorhabditis bovis</name>
    <dbReference type="NCBI Taxonomy" id="2654633"/>
    <lineage>
        <taxon>Eukaryota</taxon>
        <taxon>Metazoa</taxon>
        <taxon>Ecdysozoa</taxon>
        <taxon>Nematoda</taxon>
        <taxon>Chromadorea</taxon>
        <taxon>Rhabditida</taxon>
        <taxon>Rhabditina</taxon>
        <taxon>Rhabditomorpha</taxon>
        <taxon>Rhabditoidea</taxon>
        <taxon>Rhabditidae</taxon>
        <taxon>Peloderinae</taxon>
        <taxon>Caenorhabditis</taxon>
    </lineage>
</organism>